<evidence type="ECO:0000256" key="10">
    <source>
        <dbReference type="ARBA" id="ARBA00024973"/>
    </source>
</evidence>
<dbReference type="EMBL" id="JACJKU010000037">
    <property type="protein sequence ID" value="MBM6940784.1"/>
    <property type="molecule type" value="Genomic_DNA"/>
</dbReference>
<sequence>MFLAIREIRHNKLRYGLIIGMIALIGYLIFMLMGLMLGLANENTAAIKSWDTQTVYLNKNANENFSQSLVSKSQIGQLGSHEALVGTTPVVMKKMTGHASKQSIQFMGLSKKQYLYQKKLELVAGRKPRNNNEIILDESLKDKGYHIGNTVKLNSQGKSLKVVGFVKNAKLNISPLAIGSLSTWQQLKGTNGQYIASGIFSDQKTSHHHPKLAKYSVHEFIQKLPGYSAQNTTFEFMIGFLMIISLIVIAVFLYILTMQKLPEYAVLRAQGIPVSTLTGATFAQAMLLMIIGVVISLIVTLITTLLIPQAVPMLISWPVTILVGISLIVLGAIGALLPVHIITKINPLDAI</sequence>
<accession>A0ABS2H016</accession>
<keyword evidence="6" id="KW-1003">Cell membrane</keyword>
<comment type="subunit">
    <text evidence="3">The complex is composed of two ATP-binding proteins (HrtA), two transmembrane proteins (HrtB) and a solute-binding protein.</text>
</comment>
<feature type="transmembrane region" description="Helical" evidence="11">
    <location>
        <begin position="15"/>
        <end position="39"/>
    </location>
</feature>
<feature type="transmembrane region" description="Helical" evidence="11">
    <location>
        <begin position="314"/>
        <end position="337"/>
    </location>
</feature>
<evidence type="ECO:0000256" key="3">
    <source>
        <dbReference type="ARBA" id="ARBA00011131"/>
    </source>
</evidence>
<comment type="caution">
    <text evidence="13">The sequence shown here is derived from an EMBL/GenBank/DDBJ whole genome shotgun (WGS) entry which is preliminary data.</text>
</comment>
<evidence type="ECO:0000256" key="6">
    <source>
        <dbReference type="ARBA" id="ARBA00022475"/>
    </source>
</evidence>
<keyword evidence="9 11" id="KW-0472">Membrane</keyword>
<keyword evidence="5" id="KW-0813">Transport</keyword>
<gene>
    <name evidence="13" type="ORF">H5975_04685</name>
</gene>
<dbReference type="Proteomes" id="UP000785625">
    <property type="component" value="Unassembled WGS sequence"/>
</dbReference>
<evidence type="ECO:0000256" key="8">
    <source>
        <dbReference type="ARBA" id="ARBA00022989"/>
    </source>
</evidence>
<dbReference type="InterPro" id="IPR003838">
    <property type="entry name" value="ABC3_permease_C"/>
</dbReference>
<evidence type="ECO:0000313" key="14">
    <source>
        <dbReference type="Proteomes" id="UP000785625"/>
    </source>
</evidence>
<proteinExistence type="inferred from homology"/>
<evidence type="ECO:0000256" key="7">
    <source>
        <dbReference type="ARBA" id="ARBA00022692"/>
    </source>
</evidence>
<evidence type="ECO:0000256" key="1">
    <source>
        <dbReference type="ARBA" id="ARBA00004651"/>
    </source>
</evidence>
<dbReference type="RefSeq" id="WP_204785089.1">
    <property type="nucleotide sequence ID" value="NZ_JACJKU010000037.1"/>
</dbReference>
<dbReference type="InterPro" id="IPR051125">
    <property type="entry name" value="ABC-4/HrtB_transporter"/>
</dbReference>
<reference evidence="13 14" key="1">
    <citation type="journal article" date="2021" name="Sci. Rep.">
        <title>The distribution of antibiotic resistance genes in chicken gut microbiota commensals.</title>
        <authorList>
            <person name="Juricova H."/>
            <person name="Matiasovicova J."/>
            <person name="Kubasova T."/>
            <person name="Cejkova D."/>
            <person name="Rychlik I."/>
        </authorList>
    </citation>
    <scope>NUCLEOTIDE SEQUENCE [LARGE SCALE GENOMIC DNA]</scope>
    <source>
        <strain evidence="13 14">An574</strain>
    </source>
</reference>
<keyword evidence="7 11" id="KW-0812">Transmembrane</keyword>
<evidence type="ECO:0000313" key="13">
    <source>
        <dbReference type="EMBL" id="MBM6940784.1"/>
    </source>
</evidence>
<feature type="domain" description="ABC3 transporter permease C-terminal" evidence="12">
    <location>
        <begin position="236"/>
        <end position="347"/>
    </location>
</feature>
<keyword evidence="8 11" id="KW-1133">Transmembrane helix</keyword>
<dbReference type="PANTHER" id="PTHR43738">
    <property type="entry name" value="ABC TRANSPORTER, MEMBRANE PROTEIN"/>
    <property type="match status" value="1"/>
</dbReference>
<comment type="function">
    <text evidence="10">Part of the ABC transporter complex hrt involved in hemin import. Responsible for the translocation of the substrate across the membrane.</text>
</comment>
<evidence type="ECO:0000256" key="4">
    <source>
        <dbReference type="ARBA" id="ARBA00016962"/>
    </source>
</evidence>
<keyword evidence="14" id="KW-1185">Reference proteome</keyword>
<evidence type="ECO:0000259" key="12">
    <source>
        <dbReference type="Pfam" id="PF02687"/>
    </source>
</evidence>
<evidence type="ECO:0000256" key="11">
    <source>
        <dbReference type="SAM" id="Phobius"/>
    </source>
</evidence>
<evidence type="ECO:0000256" key="2">
    <source>
        <dbReference type="ARBA" id="ARBA00008697"/>
    </source>
</evidence>
<evidence type="ECO:0000256" key="5">
    <source>
        <dbReference type="ARBA" id="ARBA00022448"/>
    </source>
</evidence>
<feature type="transmembrane region" description="Helical" evidence="11">
    <location>
        <begin position="277"/>
        <end position="302"/>
    </location>
</feature>
<comment type="similarity">
    <text evidence="2">Belongs to the ABC-4 integral membrane protein family. HrtB subfamily.</text>
</comment>
<dbReference type="PANTHER" id="PTHR43738:SF1">
    <property type="entry name" value="HEMIN TRANSPORT SYSTEM PERMEASE PROTEIN HRTB-RELATED"/>
    <property type="match status" value="1"/>
</dbReference>
<evidence type="ECO:0000256" key="9">
    <source>
        <dbReference type="ARBA" id="ARBA00023136"/>
    </source>
</evidence>
<feature type="transmembrane region" description="Helical" evidence="11">
    <location>
        <begin position="236"/>
        <end position="256"/>
    </location>
</feature>
<name>A0ABS2H016_9LACO</name>
<comment type="subcellular location">
    <subcellularLocation>
        <location evidence="1">Cell membrane</location>
        <topology evidence="1">Multi-pass membrane protein</topology>
    </subcellularLocation>
</comment>
<dbReference type="Pfam" id="PF02687">
    <property type="entry name" value="FtsX"/>
    <property type="match status" value="1"/>
</dbReference>
<protein>
    <recommendedName>
        <fullName evidence="4">Putative hemin transport system permease protein HrtB</fullName>
    </recommendedName>
</protein>
<organism evidence="13 14">
    <name type="scientific">Limosilactobacillus coleohominis</name>
    <dbReference type="NCBI Taxonomy" id="181675"/>
    <lineage>
        <taxon>Bacteria</taxon>
        <taxon>Bacillati</taxon>
        <taxon>Bacillota</taxon>
        <taxon>Bacilli</taxon>
        <taxon>Lactobacillales</taxon>
        <taxon>Lactobacillaceae</taxon>
        <taxon>Limosilactobacillus</taxon>
    </lineage>
</organism>